<proteinExistence type="predicted"/>
<name>A0ABD0K158_9CAEN</name>
<evidence type="ECO:0000313" key="1">
    <source>
        <dbReference type="EMBL" id="KAK7480764.1"/>
    </source>
</evidence>
<dbReference type="EMBL" id="JACVVK020000275">
    <property type="protein sequence ID" value="KAK7480764.1"/>
    <property type="molecule type" value="Genomic_DNA"/>
</dbReference>
<protein>
    <submittedName>
        <fullName evidence="1">Uncharacterized protein</fullName>
    </submittedName>
</protein>
<sequence length="104" mass="11405">MSDVQVSSNCADVYRRFVERFTSFSKCKTAADSLLAFEISVFEPNEVSLCFVSTVSRQSELATAGLLTNTQVGAADMHQGRNGQCRNVLASLDPVYGVTIYRAR</sequence>
<accession>A0ABD0K158</accession>
<organism evidence="1 2">
    <name type="scientific">Batillaria attramentaria</name>
    <dbReference type="NCBI Taxonomy" id="370345"/>
    <lineage>
        <taxon>Eukaryota</taxon>
        <taxon>Metazoa</taxon>
        <taxon>Spiralia</taxon>
        <taxon>Lophotrochozoa</taxon>
        <taxon>Mollusca</taxon>
        <taxon>Gastropoda</taxon>
        <taxon>Caenogastropoda</taxon>
        <taxon>Sorbeoconcha</taxon>
        <taxon>Cerithioidea</taxon>
        <taxon>Batillariidae</taxon>
        <taxon>Batillaria</taxon>
    </lineage>
</organism>
<dbReference type="Proteomes" id="UP001519460">
    <property type="component" value="Unassembled WGS sequence"/>
</dbReference>
<comment type="caution">
    <text evidence="1">The sequence shown here is derived from an EMBL/GenBank/DDBJ whole genome shotgun (WGS) entry which is preliminary data.</text>
</comment>
<keyword evidence="2" id="KW-1185">Reference proteome</keyword>
<reference evidence="1 2" key="1">
    <citation type="journal article" date="2023" name="Sci. Data">
        <title>Genome assembly of the Korean intertidal mud-creeper Batillaria attramentaria.</title>
        <authorList>
            <person name="Patra A.K."/>
            <person name="Ho P.T."/>
            <person name="Jun S."/>
            <person name="Lee S.J."/>
            <person name="Kim Y."/>
            <person name="Won Y.J."/>
        </authorList>
    </citation>
    <scope>NUCLEOTIDE SEQUENCE [LARGE SCALE GENOMIC DNA]</scope>
    <source>
        <strain evidence="1">Wonlab-2016</strain>
    </source>
</reference>
<gene>
    <name evidence="1" type="ORF">BaRGS_00028025</name>
</gene>
<evidence type="ECO:0000313" key="2">
    <source>
        <dbReference type="Proteomes" id="UP001519460"/>
    </source>
</evidence>
<dbReference type="AlphaFoldDB" id="A0ABD0K158"/>